<name>A0A7J0DJ39_9ERIC</name>
<gene>
    <name evidence="1" type="ORF">Acr_00g0044860</name>
</gene>
<dbReference type="EMBL" id="BJWL01000246">
    <property type="protein sequence ID" value="GFS36236.1"/>
    <property type="molecule type" value="Genomic_DNA"/>
</dbReference>
<evidence type="ECO:0000313" key="1">
    <source>
        <dbReference type="EMBL" id="GFS36236.1"/>
    </source>
</evidence>
<organism evidence="1 2">
    <name type="scientific">Actinidia rufa</name>
    <dbReference type="NCBI Taxonomy" id="165716"/>
    <lineage>
        <taxon>Eukaryota</taxon>
        <taxon>Viridiplantae</taxon>
        <taxon>Streptophyta</taxon>
        <taxon>Embryophyta</taxon>
        <taxon>Tracheophyta</taxon>
        <taxon>Spermatophyta</taxon>
        <taxon>Magnoliopsida</taxon>
        <taxon>eudicotyledons</taxon>
        <taxon>Gunneridae</taxon>
        <taxon>Pentapetalae</taxon>
        <taxon>asterids</taxon>
        <taxon>Ericales</taxon>
        <taxon>Actinidiaceae</taxon>
        <taxon>Actinidia</taxon>
    </lineage>
</organism>
<dbReference type="OrthoDB" id="1102599at2759"/>
<protein>
    <submittedName>
        <fullName evidence="1">Uncharacterized protein</fullName>
    </submittedName>
</protein>
<accession>A0A7J0DJ39</accession>
<dbReference type="Proteomes" id="UP000585474">
    <property type="component" value="Unassembled WGS sequence"/>
</dbReference>
<keyword evidence="2" id="KW-1185">Reference proteome</keyword>
<evidence type="ECO:0000313" key="2">
    <source>
        <dbReference type="Proteomes" id="UP000585474"/>
    </source>
</evidence>
<sequence>MELNRVQLLVHDDDALEKFRRDYDILAYVLIERPGANKDANMVEGNGTYIPVCIWMIHQANLRFPISPLLKKVMACCQVTYMQMSVNFVQTLLVVDTLMQKEGLAFSPSDLLHVYNAQKVIHKPTCIRANIIYDFGNPNSLARGW</sequence>
<reference evidence="2" key="1">
    <citation type="submission" date="2019-07" db="EMBL/GenBank/DDBJ databases">
        <title>De Novo Assembly of kiwifruit Actinidia rufa.</title>
        <authorList>
            <person name="Sugita-Konishi S."/>
            <person name="Sato K."/>
            <person name="Mori E."/>
            <person name="Abe Y."/>
            <person name="Kisaki G."/>
            <person name="Hamano K."/>
            <person name="Suezawa K."/>
            <person name="Otani M."/>
            <person name="Fukuda T."/>
            <person name="Manabe T."/>
            <person name="Gomi K."/>
            <person name="Tabuchi M."/>
            <person name="Akimitsu K."/>
            <person name="Kataoka I."/>
        </authorList>
    </citation>
    <scope>NUCLEOTIDE SEQUENCE [LARGE SCALE GENOMIC DNA]</scope>
    <source>
        <strain evidence="2">cv. Fuchu</strain>
    </source>
</reference>
<dbReference type="AlphaFoldDB" id="A0A7J0DJ39"/>
<proteinExistence type="predicted"/>
<comment type="caution">
    <text evidence="1">The sequence shown here is derived from an EMBL/GenBank/DDBJ whole genome shotgun (WGS) entry which is preliminary data.</text>
</comment>